<dbReference type="PRINTS" id="PR01437">
    <property type="entry name" value="NUOXDRDTASE4"/>
</dbReference>
<feature type="transmembrane region" description="Helical" evidence="10">
    <location>
        <begin position="79"/>
        <end position="106"/>
    </location>
</feature>
<dbReference type="GO" id="GO:0042773">
    <property type="term" value="P:ATP synthesis coupled electron transport"/>
    <property type="evidence" value="ECO:0007669"/>
    <property type="project" value="InterPro"/>
</dbReference>
<feature type="transmembrane region" description="Helical" evidence="10">
    <location>
        <begin position="285"/>
        <end position="304"/>
    </location>
</feature>
<dbReference type="RefSeq" id="WP_282213565.1">
    <property type="nucleotide sequence ID" value="NZ_OX458332.1"/>
</dbReference>
<name>A0AA35UGM2_METCP</name>
<dbReference type="InterPro" id="IPR001750">
    <property type="entry name" value="ND/Mrp_TM"/>
</dbReference>
<feature type="transmembrane region" description="Helical" evidence="10">
    <location>
        <begin position="464"/>
        <end position="484"/>
    </location>
</feature>
<sequence length="516" mass="54915">MTGEIPWSEITGFPVLSTLIGLPLVFMLAALRAEQRGLAWIIGLAGSLAEMGVALFLLARFDAGTADFQFTEHTVFLSLMNYHLGVDGISLGFVLLTALLMVLALLCRGVGKDGPSGLYVATVLACEATAMGMFLALDLVQFWIAACLELWPVALILGRWEGGDGAGARRVYLRFAGMGLALLGAGVFLLGLGHARATGIWSYDLAALLETPLSGTFESLVFVLLFYGFSVRLAQFPLHGWLPIVAAQGPPVTALALLVGMKVGIYGLLRFVLPLLPNAVHEWTALTLGLALAGLFYGAVLALMQLDFRRLMAFATVSQTGMLVAGVFALDLEGLSGTLLLAFDFGVAGAGLFFLAGMLRCRTGTLLLPRLGGLFESLPGPGLLFLVAASSTIAMPGTPGFDAAHLLLEGLIENRGPAVAIAVAVGNVLAAGFLLWAFQRIFLAHRRSHRPYPERPRPGWREHTLIALLCLVLLGVGFYTAPWVHLTRQSLFRLAQVYTPPSAVLPAAARPSTHPS</sequence>
<evidence type="ECO:0000256" key="10">
    <source>
        <dbReference type="SAM" id="Phobius"/>
    </source>
</evidence>
<feature type="transmembrane region" description="Helical" evidence="10">
    <location>
        <begin position="142"/>
        <end position="160"/>
    </location>
</feature>
<dbReference type="PANTHER" id="PTHR43507:SF1">
    <property type="entry name" value="NADH-UBIQUINONE OXIDOREDUCTASE CHAIN 4"/>
    <property type="match status" value="1"/>
</dbReference>
<evidence type="ECO:0000259" key="11">
    <source>
        <dbReference type="Pfam" id="PF00361"/>
    </source>
</evidence>
<feature type="transmembrane region" description="Helical" evidence="10">
    <location>
        <begin position="418"/>
        <end position="443"/>
    </location>
</feature>
<keyword evidence="4 9" id="KW-0812">Transmembrane</keyword>
<evidence type="ECO:0000256" key="7">
    <source>
        <dbReference type="ARBA" id="ARBA00031584"/>
    </source>
</evidence>
<feature type="transmembrane region" description="Helical" evidence="10">
    <location>
        <begin position="118"/>
        <end position="136"/>
    </location>
</feature>
<dbReference type="GO" id="GO:0048039">
    <property type="term" value="F:ubiquinone binding"/>
    <property type="evidence" value="ECO:0007669"/>
    <property type="project" value="TreeGrafter"/>
</dbReference>
<dbReference type="GO" id="GO:0008137">
    <property type="term" value="F:NADH dehydrogenase (ubiquinone) activity"/>
    <property type="evidence" value="ECO:0007669"/>
    <property type="project" value="InterPro"/>
</dbReference>
<proteinExistence type="inferred from homology"/>
<dbReference type="AlphaFoldDB" id="A0AA35UGM2"/>
<accession>A0AA35UGM2</accession>
<keyword evidence="5 10" id="KW-1133">Transmembrane helix</keyword>
<keyword evidence="6 10" id="KW-0472">Membrane</keyword>
<evidence type="ECO:0000256" key="9">
    <source>
        <dbReference type="RuleBase" id="RU000320"/>
    </source>
</evidence>
<dbReference type="GO" id="GO:0015990">
    <property type="term" value="P:electron transport coupled proton transport"/>
    <property type="evidence" value="ECO:0007669"/>
    <property type="project" value="TreeGrafter"/>
</dbReference>
<evidence type="ECO:0000256" key="5">
    <source>
        <dbReference type="ARBA" id="ARBA00022989"/>
    </source>
</evidence>
<feature type="transmembrane region" description="Helical" evidence="10">
    <location>
        <begin position="172"/>
        <end position="193"/>
    </location>
</feature>
<feature type="transmembrane region" description="Helical" evidence="10">
    <location>
        <begin position="38"/>
        <end position="59"/>
    </location>
</feature>
<feature type="transmembrane region" description="Helical" evidence="10">
    <location>
        <begin position="12"/>
        <end position="31"/>
    </location>
</feature>
<reference evidence="12" key="1">
    <citation type="submission" date="2023-03" db="EMBL/GenBank/DDBJ databases">
        <authorList>
            <person name="Pearce D."/>
        </authorList>
    </citation>
    <scope>NUCLEOTIDE SEQUENCE</scope>
    <source>
        <strain evidence="12">Mc</strain>
    </source>
</reference>
<feature type="transmembrane region" description="Helical" evidence="10">
    <location>
        <begin position="252"/>
        <end position="273"/>
    </location>
</feature>
<organism evidence="12 13">
    <name type="scientific">Methylococcus capsulatus</name>
    <dbReference type="NCBI Taxonomy" id="414"/>
    <lineage>
        <taxon>Bacteria</taxon>
        <taxon>Pseudomonadati</taxon>
        <taxon>Pseudomonadota</taxon>
        <taxon>Gammaproteobacteria</taxon>
        <taxon>Methylococcales</taxon>
        <taxon>Methylococcaceae</taxon>
        <taxon>Methylococcus</taxon>
    </lineage>
</organism>
<dbReference type="Pfam" id="PF00361">
    <property type="entry name" value="Proton_antipo_M"/>
    <property type="match status" value="1"/>
</dbReference>
<gene>
    <name evidence="12" type="ORF">MCNOR_0849</name>
</gene>
<dbReference type="GO" id="GO:0012505">
    <property type="term" value="C:endomembrane system"/>
    <property type="evidence" value="ECO:0007669"/>
    <property type="project" value="UniProtKB-SubCell"/>
</dbReference>
<dbReference type="EMBL" id="OX458332">
    <property type="protein sequence ID" value="CAI8761745.1"/>
    <property type="molecule type" value="Genomic_DNA"/>
</dbReference>
<evidence type="ECO:0000256" key="8">
    <source>
        <dbReference type="ARBA" id="ARBA00032798"/>
    </source>
</evidence>
<comment type="similarity">
    <text evidence="2">Belongs to the complex I subunit 4 family.</text>
</comment>
<evidence type="ECO:0000256" key="2">
    <source>
        <dbReference type="ARBA" id="ARBA00009025"/>
    </source>
</evidence>
<dbReference type="InterPro" id="IPR010227">
    <property type="entry name" value="NADH_Q_OxRdtase_chainM/4"/>
</dbReference>
<feature type="transmembrane region" description="Helical" evidence="10">
    <location>
        <begin position="311"/>
        <end position="330"/>
    </location>
</feature>
<evidence type="ECO:0000256" key="1">
    <source>
        <dbReference type="ARBA" id="ARBA00004127"/>
    </source>
</evidence>
<evidence type="ECO:0000256" key="3">
    <source>
        <dbReference type="ARBA" id="ARBA00019906"/>
    </source>
</evidence>
<feature type="transmembrane region" description="Helical" evidence="10">
    <location>
        <begin position="336"/>
        <end position="359"/>
    </location>
</feature>
<dbReference type="Proteomes" id="UP001158598">
    <property type="component" value="Chromosome"/>
</dbReference>
<feature type="transmembrane region" description="Helical" evidence="10">
    <location>
        <begin position="380"/>
        <end position="398"/>
    </location>
</feature>
<evidence type="ECO:0000313" key="13">
    <source>
        <dbReference type="Proteomes" id="UP001158598"/>
    </source>
</evidence>
<dbReference type="GO" id="GO:0003954">
    <property type="term" value="F:NADH dehydrogenase activity"/>
    <property type="evidence" value="ECO:0007669"/>
    <property type="project" value="TreeGrafter"/>
</dbReference>
<dbReference type="InterPro" id="IPR003918">
    <property type="entry name" value="NADH_UbQ_OxRdtase"/>
</dbReference>
<evidence type="ECO:0000256" key="4">
    <source>
        <dbReference type="ARBA" id="ARBA00022692"/>
    </source>
</evidence>
<evidence type="ECO:0000256" key="6">
    <source>
        <dbReference type="ARBA" id="ARBA00023136"/>
    </source>
</evidence>
<comment type="subcellular location">
    <subcellularLocation>
        <location evidence="1">Endomembrane system</location>
        <topology evidence="1">Multi-pass membrane protein</topology>
    </subcellularLocation>
    <subcellularLocation>
        <location evidence="9">Membrane</location>
        <topology evidence="9">Multi-pass membrane protein</topology>
    </subcellularLocation>
</comment>
<dbReference type="GO" id="GO:0016020">
    <property type="term" value="C:membrane"/>
    <property type="evidence" value="ECO:0007669"/>
    <property type="project" value="UniProtKB-SubCell"/>
</dbReference>
<dbReference type="NCBIfam" id="TIGR01972">
    <property type="entry name" value="NDH_I_M"/>
    <property type="match status" value="1"/>
</dbReference>
<protein>
    <recommendedName>
        <fullName evidence="3">NADH-quinone oxidoreductase subunit M</fullName>
    </recommendedName>
    <alternativeName>
        <fullName evidence="7">NADH dehydrogenase I subunit M</fullName>
    </alternativeName>
    <alternativeName>
        <fullName evidence="8">NDH-1 subunit M</fullName>
    </alternativeName>
</protein>
<feature type="transmembrane region" description="Helical" evidence="10">
    <location>
        <begin position="213"/>
        <end position="231"/>
    </location>
</feature>
<feature type="domain" description="NADH:quinone oxidoreductase/Mrp antiporter transmembrane" evidence="11">
    <location>
        <begin position="136"/>
        <end position="428"/>
    </location>
</feature>
<dbReference type="PANTHER" id="PTHR43507">
    <property type="entry name" value="NADH-UBIQUINONE OXIDOREDUCTASE CHAIN 4"/>
    <property type="match status" value="1"/>
</dbReference>
<evidence type="ECO:0000313" key="12">
    <source>
        <dbReference type="EMBL" id="CAI8761745.1"/>
    </source>
</evidence>